<evidence type="ECO:0000313" key="2">
    <source>
        <dbReference type="Proteomes" id="UP000829925"/>
    </source>
</evidence>
<sequence>MIQEQLILDACCGSRMMWFDKTNPSVTYADIRKESHILCDGRTLEVQPDIISDFRAMPFVDNTFKLVVFDPPHLRKLGNTSWLAKKYGRLLPTWEDDIKAGFEECMRVLDVYGTLIFKWNQNEIPLSKILPLLSQQPLFGHTSRKNGETVWMAFMKMPIEAGEVQP</sequence>
<gene>
    <name evidence="1" type="ORF">MUN82_08900</name>
</gene>
<reference evidence="1 2" key="1">
    <citation type="submission" date="2022-04" db="EMBL/GenBank/DDBJ databases">
        <title>Hymenobacter sp. isolated from the air.</title>
        <authorList>
            <person name="Won M."/>
            <person name="Lee C.-M."/>
            <person name="Woen H.-Y."/>
            <person name="Kwon S.-W."/>
        </authorList>
    </citation>
    <scope>NUCLEOTIDE SEQUENCE [LARGE SCALE GENOMIC DNA]</scope>
    <source>
        <strain evidence="2">5413 J-13</strain>
    </source>
</reference>
<dbReference type="EMBL" id="CP095053">
    <property type="protein sequence ID" value="UOR07201.1"/>
    <property type="molecule type" value="Genomic_DNA"/>
</dbReference>
<keyword evidence="1" id="KW-0489">Methyltransferase</keyword>
<dbReference type="InterPro" id="IPR029063">
    <property type="entry name" value="SAM-dependent_MTases_sf"/>
</dbReference>
<dbReference type="SUPFAM" id="SSF53335">
    <property type="entry name" value="S-adenosyl-L-methionine-dependent methyltransferases"/>
    <property type="match status" value="1"/>
</dbReference>
<dbReference type="GO" id="GO:0008168">
    <property type="term" value="F:methyltransferase activity"/>
    <property type="evidence" value="ECO:0007669"/>
    <property type="project" value="UniProtKB-KW"/>
</dbReference>
<dbReference type="Proteomes" id="UP000829925">
    <property type="component" value="Chromosome"/>
</dbReference>
<keyword evidence="2" id="KW-1185">Reference proteome</keyword>
<dbReference type="KEGG" id="haei:MUN82_08900"/>
<dbReference type="AlphaFoldDB" id="A0A8T9T0N3"/>
<organism evidence="1 2">
    <name type="scientific">Hymenobacter aerilatus</name>
    <dbReference type="NCBI Taxonomy" id="2932251"/>
    <lineage>
        <taxon>Bacteria</taxon>
        <taxon>Pseudomonadati</taxon>
        <taxon>Bacteroidota</taxon>
        <taxon>Cytophagia</taxon>
        <taxon>Cytophagales</taxon>
        <taxon>Hymenobacteraceae</taxon>
        <taxon>Hymenobacter</taxon>
    </lineage>
</organism>
<dbReference type="RefSeq" id="WP_245096774.1">
    <property type="nucleotide sequence ID" value="NZ_CP095053.1"/>
</dbReference>
<dbReference type="REBASE" id="608809">
    <property type="entry name" value="M.Hsp5413J13ORF8900P"/>
</dbReference>
<name>A0A8T9T0N3_9BACT</name>
<dbReference type="GO" id="GO:0032259">
    <property type="term" value="P:methylation"/>
    <property type="evidence" value="ECO:0007669"/>
    <property type="project" value="UniProtKB-KW"/>
</dbReference>
<proteinExistence type="predicted"/>
<protein>
    <submittedName>
        <fullName evidence="1">Class I SAM-dependent methyltransferase</fullName>
    </submittedName>
</protein>
<accession>A0A8T9T0N3</accession>
<keyword evidence="1" id="KW-0808">Transferase</keyword>
<dbReference type="Gene3D" id="3.40.50.150">
    <property type="entry name" value="Vaccinia Virus protein VP39"/>
    <property type="match status" value="1"/>
</dbReference>
<evidence type="ECO:0000313" key="1">
    <source>
        <dbReference type="EMBL" id="UOR07201.1"/>
    </source>
</evidence>